<dbReference type="PANTHER" id="PTHR31286">
    <property type="entry name" value="GLYCINE-RICH CELL WALL STRUCTURAL PROTEIN 1.8-LIKE"/>
    <property type="match status" value="1"/>
</dbReference>
<dbReference type="Proteomes" id="UP001454036">
    <property type="component" value="Unassembled WGS sequence"/>
</dbReference>
<accession>A0AAV3RDB9</accession>
<reference evidence="4 5" key="1">
    <citation type="submission" date="2024-01" db="EMBL/GenBank/DDBJ databases">
        <title>The complete chloroplast genome sequence of Lithospermum erythrorhizon: insights into the phylogenetic relationship among Boraginaceae species and the maternal lineages of purple gromwells.</title>
        <authorList>
            <person name="Okada T."/>
            <person name="Watanabe K."/>
        </authorList>
    </citation>
    <scope>NUCLEOTIDE SEQUENCE [LARGE SCALE GENOMIC DNA]</scope>
</reference>
<proteinExistence type="predicted"/>
<feature type="region of interest" description="Disordered" evidence="2">
    <location>
        <begin position="285"/>
        <end position="379"/>
    </location>
</feature>
<keyword evidence="5" id="KW-1185">Reference proteome</keyword>
<dbReference type="SMART" id="SM00343">
    <property type="entry name" value="ZnF_C2HC"/>
    <property type="match status" value="1"/>
</dbReference>
<evidence type="ECO:0000259" key="3">
    <source>
        <dbReference type="PROSITE" id="PS50158"/>
    </source>
</evidence>
<keyword evidence="1" id="KW-0862">Zinc</keyword>
<dbReference type="SUPFAM" id="SSF57756">
    <property type="entry name" value="Retrovirus zinc finger-like domains"/>
    <property type="match status" value="1"/>
</dbReference>
<dbReference type="InterPro" id="IPR025836">
    <property type="entry name" value="Zn_knuckle_CX2CX4HX4C"/>
</dbReference>
<evidence type="ECO:0000256" key="1">
    <source>
        <dbReference type="PROSITE-ProRule" id="PRU00047"/>
    </source>
</evidence>
<keyword evidence="1" id="KW-0479">Metal-binding</keyword>
<dbReference type="GO" id="GO:0008270">
    <property type="term" value="F:zinc ion binding"/>
    <property type="evidence" value="ECO:0007669"/>
    <property type="project" value="UniProtKB-KW"/>
</dbReference>
<evidence type="ECO:0000256" key="2">
    <source>
        <dbReference type="SAM" id="MobiDB-lite"/>
    </source>
</evidence>
<comment type="caution">
    <text evidence="4">The sequence shown here is derived from an EMBL/GenBank/DDBJ whole genome shotgun (WGS) entry which is preliminary data.</text>
</comment>
<dbReference type="GO" id="GO:0003676">
    <property type="term" value="F:nucleic acid binding"/>
    <property type="evidence" value="ECO:0007669"/>
    <property type="project" value="InterPro"/>
</dbReference>
<feature type="compositionally biased region" description="Basic and acidic residues" evidence="2">
    <location>
        <begin position="315"/>
        <end position="325"/>
    </location>
</feature>
<dbReference type="InterPro" id="IPR040256">
    <property type="entry name" value="At4g02000-like"/>
</dbReference>
<sequence length="471" mass="53485">MDSPIINCLLQCVKLSLSKAWNCLDLRVSRVRGSILHIFFPSITEKKRVMSFGPWCYDGQLLVMKERVRGENPLNIRFDECAFWLQVRGLKVEFFTWDVASKLANAFPGCEEVELRREKEGSKFFRVKAVIKICLPLRRMVQFQLGDVVITGYLAYERLPNLCFKCGLLGHLIRQCPQLEANVDLKKECIYDMWIKEPMEKTRIVFKLNMSRKRIEDAMNSEAVNPATNKGVVSQHLFLNREFTSCIDHSNEDIDEDNSLAMLTILQDEKEEGINLINVPSKSAVSQHRILRSKDHGPRLEDPREEVALSSISKLGEETASHNEGGEGALRPLSGTRQSLKLGESPPRLVSGRLCDSSKGGGRSSPHTDTHSTPSKTKDALQFYVYQTPKIDEERIRKGKMEVTHTTKKRYHPYNKVGNRCEELRSHFFPMTELRLLHVRSLADINEYLGMALLGIGSSPSSSSSSPLDKN</sequence>
<keyword evidence="1" id="KW-0863">Zinc-finger</keyword>
<dbReference type="EMBL" id="BAABME010025930">
    <property type="protein sequence ID" value="GAA0172982.1"/>
    <property type="molecule type" value="Genomic_DNA"/>
</dbReference>
<organism evidence="4 5">
    <name type="scientific">Lithospermum erythrorhizon</name>
    <name type="common">Purple gromwell</name>
    <name type="synonym">Lithospermum officinale var. erythrorhizon</name>
    <dbReference type="NCBI Taxonomy" id="34254"/>
    <lineage>
        <taxon>Eukaryota</taxon>
        <taxon>Viridiplantae</taxon>
        <taxon>Streptophyta</taxon>
        <taxon>Embryophyta</taxon>
        <taxon>Tracheophyta</taxon>
        <taxon>Spermatophyta</taxon>
        <taxon>Magnoliopsida</taxon>
        <taxon>eudicotyledons</taxon>
        <taxon>Gunneridae</taxon>
        <taxon>Pentapetalae</taxon>
        <taxon>asterids</taxon>
        <taxon>lamiids</taxon>
        <taxon>Boraginales</taxon>
        <taxon>Boraginaceae</taxon>
        <taxon>Boraginoideae</taxon>
        <taxon>Lithospermeae</taxon>
        <taxon>Lithospermum</taxon>
    </lineage>
</organism>
<dbReference type="InterPro" id="IPR036875">
    <property type="entry name" value="Znf_CCHC_sf"/>
</dbReference>
<evidence type="ECO:0000313" key="4">
    <source>
        <dbReference type="EMBL" id="GAA0172982.1"/>
    </source>
</evidence>
<feature type="compositionally biased region" description="Basic and acidic residues" evidence="2">
    <location>
        <begin position="292"/>
        <end position="307"/>
    </location>
</feature>
<dbReference type="AlphaFoldDB" id="A0AAV3RDB9"/>
<dbReference type="PROSITE" id="PS50158">
    <property type="entry name" value="ZF_CCHC"/>
    <property type="match status" value="1"/>
</dbReference>
<dbReference type="PANTHER" id="PTHR31286:SF167">
    <property type="entry name" value="OS09G0268800 PROTEIN"/>
    <property type="match status" value="1"/>
</dbReference>
<name>A0AAV3RDB9_LITER</name>
<dbReference type="InterPro" id="IPR001878">
    <property type="entry name" value="Znf_CCHC"/>
</dbReference>
<dbReference type="Pfam" id="PF14392">
    <property type="entry name" value="zf-CCHC_4"/>
    <property type="match status" value="1"/>
</dbReference>
<evidence type="ECO:0000313" key="5">
    <source>
        <dbReference type="Proteomes" id="UP001454036"/>
    </source>
</evidence>
<feature type="compositionally biased region" description="Low complexity" evidence="2">
    <location>
        <begin position="364"/>
        <end position="375"/>
    </location>
</feature>
<gene>
    <name evidence="4" type="ORF">LIER_41435</name>
</gene>
<feature type="domain" description="CCHC-type" evidence="3">
    <location>
        <begin position="163"/>
        <end position="178"/>
    </location>
</feature>
<protein>
    <recommendedName>
        <fullName evidence="3">CCHC-type domain-containing protein</fullName>
    </recommendedName>
</protein>